<keyword evidence="4" id="KW-1185">Reference proteome</keyword>
<feature type="transmembrane region" description="Helical" evidence="1">
    <location>
        <begin position="74"/>
        <end position="99"/>
    </location>
</feature>
<dbReference type="EMBL" id="JAMYXC010000120">
    <property type="protein sequence ID" value="MCP1168450.1"/>
    <property type="molecule type" value="Genomic_DNA"/>
</dbReference>
<keyword evidence="1" id="KW-0472">Membrane</keyword>
<proteinExistence type="predicted"/>
<sequence>MVLSVIGAYALNNSLFDIWLMLGFGLFGFALDACKIPTPPLVIGLILGPILDASLEQSLLIGQGDSMIFLHSPISAVLLGIALLSILQATPVFGGVAGLCRKLRRGTRDAAARKT</sequence>
<feature type="transmembrane region" description="Helical" evidence="1">
    <location>
        <begin position="6"/>
        <end position="29"/>
    </location>
</feature>
<protein>
    <submittedName>
        <fullName evidence="3">Tripartite tricarboxylate transporter permease</fullName>
    </submittedName>
</protein>
<feature type="domain" description="DUF112" evidence="2">
    <location>
        <begin position="1"/>
        <end position="43"/>
    </location>
</feature>
<dbReference type="AlphaFoldDB" id="A0A9X2JPP3"/>
<evidence type="ECO:0000313" key="3">
    <source>
        <dbReference type="EMBL" id="MCP1168450.1"/>
    </source>
</evidence>
<keyword evidence="1" id="KW-0812">Transmembrane</keyword>
<dbReference type="Proteomes" id="UP001139477">
    <property type="component" value="Unassembled WGS sequence"/>
</dbReference>
<dbReference type="Pfam" id="PF01970">
    <property type="entry name" value="TctA"/>
    <property type="match status" value="1"/>
</dbReference>
<dbReference type="InterPro" id="IPR002823">
    <property type="entry name" value="DUF112_TM"/>
</dbReference>
<name>A0A9X2JPP3_9RHOB</name>
<organism evidence="3 4">
    <name type="scientific">Limimaricola litoreus</name>
    <dbReference type="NCBI Taxonomy" id="2955316"/>
    <lineage>
        <taxon>Bacteria</taxon>
        <taxon>Pseudomonadati</taxon>
        <taxon>Pseudomonadota</taxon>
        <taxon>Alphaproteobacteria</taxon>
        <taxon>Rhodobacterales</taxon>
        <taxon>Paracoccaceae</taxon>
        <taxon>Limimaricola</taxon>
    </lineage>
</organism>
<evidence type="ECO:0000259" key="2">
    <source>
        <dbReference type="Pfam" id="PF01970"/>
    </source>
</evidence>
<comment type="caution">
    <text evidence="3">The sequence shown here is derived from an EMBL/GenBank/DDBJ whole genome shotgun (WGS) entry which is preliminary data.</text>
</comment>
<gene>
    <name evidence="3" type="ORF">NHG85_07910</name>
</gene>
<evidence type="ECO:0000256" key="1">
    <source>
        <dbReference type="SAM" id="Phobius"/>
    </source>
</evidence>
<keyword evidence="1" id="KW-1133">Transmembrane helix</keyword>
<evidence type="ECO:0000313" key="4">
    <source>
        <dbReference type="Proteomes" id="UP001139477"/>
    </source>
</evidence>
<dbReference type="PANTHER" id="PTHR35342">
    <property type="entry name" value="TRICARBOXYLIC TRANSPORT PROTEIN"/>
    <property type="match status" value="1"/>
</dbReference>
<accession>A0A9X2JPP3</accession>
<reference evidence="3" key="1">
    <citation type="submission" date="2022-06" db="EMBL/GenBank/DDBJ databases">
        <title>Limimaricola sediminis sp. nov., isolated from an intertidal sediment.</title>
        <authorList>
            <person name="Shao X."/>
        </authorList>
    </citation>
    <scope>NUCLEOTIDE SEQUENCE</scope>
    <source>
        <strain evidence="3">ASW11-118</strain>
    </source>
</reference>
<dbReference type="PANTHER" id="PTHR35342:SF5">
    <property type="entry name" value="TRICARBOXYLIC TRANSPORT PROTEIN"/>
    <property type="match status" value="1"/>
</dbReference>